<evidence type="ECO:0000313" key="3">
    <source>
        <dbReference type="Proteomes" id="UP001222325"/>
    </source>
</evidence>
<gene>
    <name evidence="2" type="ORF">B0H15DRAFT_813560</name>
</gene>
<organism evidence="2 3">
    <name type="scientific">Mycena belliarum</name>
    <dbReference type="NCBI Taxonomy" id="1033014"/>
    <lineage>
        <taxon>Eukaryota</taxon>
        <taxon>Fungi</taxon>
        <taxon>Dikarya</taxon>
        <taxon>Basidiomycota</taxon>
        <taxon>Agaricomycotina</taxon>
        <taxon>Agaricomycetes</taxon>
        <taxon>Agaricomycetidae</taxon>
        <taxon>Agaricales</taxon>
        <taxon>Marasmiineae</taxon>
        <taxon>Mycenaceae</taxon>
        <taxon>Mycena</taxon>
    </lineage>
</organism>
<comment type="caution">
    <text evidence="2">The sequence shown here is derived from an EMBL/GenBank/DDBJ whole genome shotgun (WGS) entry which is preliminary data.</text>
</comment>
<feature type="region of interest" description="Disordered" evidence="1">
    <location>
        <begin position="1"/>
        <end position="39"/>
    </location>
</feature>
<sequence length="173" mass="19356">MDSPSRHDSSPHTSEKASSPRPCSPPSSAQSKVKTHLPRSRPLVELIGAPFPPFDCETAVVLPFQDEAAKDEAFKKELNEMILDAALETHAWASARPFHETDLATRKFEQQIMSVQEQERDQGTYLTTRPPPSLLFLLFGRRILPPFLMPCFPLCRFPGPLLGTFSQKKPDNG</sequence>
<evidence type="ECO:0000256" key="1">
    <source>
        <dbReference type="SAM" id="MobiDB-lite"/>
    </source>
</evidence>
<dbReference type="AlphaFoldDB" id="A0AAD6UFT9"/>
<proteinExistence type="predicted"/>
<reference evidence="2" key="1">
    <citation type="submission" date="2023-03" db="EMBL/GenBank/DDBJ databases">
        <title>Massive genome expansion in bonnet fungi (Mycena s.s.) driven by repeated elements and novel gene families across ecological guilds.</title>
        <authorList>
            <consortium name="Lawrence Berkeley National Laboratory"/>
            <person name="Harder C.B."/>
            <person name="Miyauchi S."/>
            <person name="Viragh M."/>
            <person name="Kuo A."/>
            <person name="Thoen E."/>
            <person name="Andreopoulos B."/>
            <person name="Lu D."/>
            <person name="Skrede I."/>
            <person name="Drula E."/>
            <person name="Henrissat B."/>
            <person name="Morin E."/>
            <person name="Kohler A."/>
            <person name="Barry K."/>
            <person name="LaButti K."/>
            <person name="Morin E."/>
            <person name="Salamov A."/>
            <person name="Lipzen A."/>
            <person name="Mereny Z."/>
            <person name="Hegedus B."/>
            <person name="Baldrian P."/>
            <person name="Stursova M."/>
            <person name="Weitz H."/>
            <person name="Taylor A."/>
            <person name="Grigoriev I.V."/>
            <person name="Nagy L.G."/>
            <person name="Martin F."/>
            <person name="Kauserud H."/>
        </authorList>
    </citation>
    <scope>NUCLEOTIDE SEQUENCE</scope>
    <source>
        <strain evidence="2">CBHHK173m</strain>
    </source>
</reference>
<protein>
    <submittedName>
        <fullName evidence="2">Uncharacterized protein</fullName>
    </submittedName>
</protein>
<dbReference type="Proteomes" id="UP001222325">
    <property type="component" value="Unassembled WGS sequence"/>
</dbReference>
<dbReference type="EMBL" id="JARJCN010000003">
    <property type="protein sequence ID" value="KAJ7102193.1"/>
    <property type="molecule type" value="Genomic_DNA"/>
</dbReference>
<evidence type="ECO:0000313" key="2">
    <source>
        <dbReference type="EMBL" id="KAJ7102193.1"/>
    </source>
</evidence>
<name>A0AAD6UFT9_9AGAR</name>
<keyword evidence="3" id="KW-1185">Reference proteome</keyword>
<feature type="compositionally biased region" description="Basic and acidic residues" evidence="1">
    <location>
        <begin position="1"/>
        <end position="15"/>
    </location>
</feature>
<accession>A0AAD6UFT9</accession>